<sequence>MAEYMLFRVRRDTADQWSALNPVLPDGELAFDKTTSQMKVGDGVRAWNDLPFMSGGIDLTTLTIASTKISDSTAVGRSVLTAASQAAARTAIGAGTGNGTSNLTIGTTSTTAAAGNDARLSDMRTPKDGSVSTVKIVDQSVTNAKLATEVQNAIANAGSNAVQGSGLTLATSATVPAAGTPNTTITVVGP</sequence>
<organism evidence="2 3">
    <name type="scientific">Gordonia phage GMA6</name>
    <dbReference type="NCBI Taxonomy" id="1647285"/>
    <lineage>
        <taxon>Viruses</taxon>
        <taxon>Duplodnaviria</taxon>
        <taxon>Heunggongvirae</taxon>
        <taxon>Uroviricota</taxon>
        <taxon>Caudoviricetes</taxon>
        <taxon>Bendigovirus</taxon>
        <taxon>Bendigovirus GMA6</taxon>
    </lineage>
</organism>
<protein>
    <recommendedName>
        <fullName evidence="1">Major tropism determinant N-terminal domain-containing protein</fullName>
    </recommendedName>
</protein>
<dbReference type="KEGG" id="vg:28801067"/>
<evidence type="ECO:0000313" key="3">
    <source>
        <dbReference type="Proteomes" id="UP000203886"/>
    </source>
</evidence>
<name>A0A0K0NL39_9CAUD</name>
<dbReference type="RefSeq" id="YP_009273499.1">
    <property type="nucleotide sequence ID" value="NC_030906.1"/>
</dbReference>
<feature type="domain" description="Major tropism determinant N-terminal" evidence="1">
    <location>
        <begin position="9"/>
        <end position="44"/>
    </location>
</feature>
<evidence type="ECO:0000259" key="1">
    <source>
        <dbReference type="Pfam" id="PF18454"/>
    </source>
</evidence>
<dbReference type="EMBL" id="KR063280">
    <property type="protein sequence ID" value="AKL88298.1"/>
    <property type="molecule type" value="Genomic_DNA"/>
</dbReference>
<dbReference type="InterPro" id="IPR041352">
    <property type="entry name" value="Mtd_N"/>
</dbReference>
<dbReference type="Proteomes" id="UP000203886">
    <property type="component" value="Segment"/>
</dbReference>
<proteinExistence type="predicted"/>
<dbReference type="Pfam" id="PF18454">
    <property type="entry name" value="Mtd_N"/>
    <property type="match status" value="1"/>
</dbReference>
<keyword evidence="3" id="KW-1185">Reference proteome</keyword>
<gene>
    <name evidence="2" type="ORF">GMA6_17</name>
</gene>
<dbReference type="GeneID" id="28801067"/>
<evidence type="ECO:0000313" key="2">
    <source>
        <dbReference type="EMBL" id="AKL88298.1"/>
    </source>
</evidence>
<reference evidence="2 3" key="1">
    <citation type="journal article" date="2015" name="PLoS ONE">
        <title>Lysis to Kill: Evaluation of the Lytic Abilities, and Genomics of Nine Bacteriophages Infective for Gordonia spp. and Their Potential Use in Activated Sludge Foam Biocontrol.</title>
        <authorList>
            <person name="Dyson Z.A."/>
            <person name="Tucci J."/>
            <person name="Seviour R.J."/>
            <person name="Petrovski S."/>
        </authorList>
    </citation>
    <scope>NUCLEOTIDE SEQUENCE [LARGE SCALE GENOMIC DNA]</scope>
</reference>
<dbReference type="OrthoDB" id="28615at10239"/>
<accession>A0A0K0NL39</accession>
<dbReference type="SUPFAM" id="SSF69349">
    <property type="entry name" value="Phage fibre proteins"/>
    <property type="match status" value="1"/>
</dbReference>